<dbReference type="AlphaFoldDB" id="A0AAW9TMK7"/>
<organism evidence="3 4">
    <name type="scientific">Rhizobium meliloti</name>
    <name type="common">Ensifer meliloti</name>
    <name type="synonym">Sinorhizobium meliloti</name>
    <dbReference type="NCBI Taxonomy" id="382"/>
    <lineage>
        <taxon>Bacteria</taxon>
        <taxon>Pseudomonadati</taxon>
        <taxon>Pseudomonadota</taxon>
        <taxon>Alphaproteobacteria</taxon>
        <taxon>Hyphomicrobiales</taxon>
        <taxon>Rhizobiaceae</taxon>
        <taxon>Sinorhizobium/Ensifer group</taxon>
        <taxon>Sinorhizobium</taxon>
    </lineage>
</organism>
<dbReference type="GO" id="GO:0016491">
    <property type="term" value="F:oxidoreductase activity"/>
    <property type="evidence" value="ECO:0007669"/>
    <property type="project" value="UniProtKB-KW"/>
</dbReference>
<proteinExistence type="predicted"/>
<keyword evidence="1" id="KW-0560">Oxidoreductase</keyword>
<dbReference type="RefSeq" id="WP_153349478.1">
    <property type="nucleotide sequence ID" value="NZ_WISR01000073.1"/>
</dbReference>
<sequence length="368" mass="39316">MSDRCELLVIGGGLIGSAIAWGAARKGARVTLLDEGDIAYRASRANFGLVWLQGKGLGHPDYMRWSIRAGQLWPELSTILLKETGIDIGWRGGGGLHFCLSESEMAARRALIARSSAEGAAIRIQLLDRDALHEIVPDIGPEVRGASLSDLDGEANPLLTLNALQLAFQQNGGRLVVQFAARNIRSEPARGFVVSDANGDEISGRRVVLAAGLGNNELARQVGLKLGLTPERGQIVVTDRIAPFLRYPSNAIRQTREGTVLLGSSHEDAGFSTGTDVETIARLCRIGTQVFPALRAARLIRAWGALRIMSPDGLPIYEEAPEMPGAYVVTCHSGVTLASLHALELGPALAEGHLGPAPRSMRSTRFAL</sequence>
<dbReference type="Pfam" id="PF01266">
    <property type="entry name" value="DAO"/>
    <property type="match status" value="1"/>
</dbReference>
<dbReference type="SUPFAM" id="SSF54373">
    <property type="entry name" value="FAD-linked reductases, C-terminal domain"/>
    <property type="match status" value="1"/>
</dbReference>
<dbReference type="GO" id="GO:0005737">
    <property type="term" value="C:cytoplasm"/>
    <property type="evidence" value="ECO:0007669"/>
    <property type="project" value="TreeGrafter"/>
</dbReference>
<dbReference type="PANTHER" id="PTHR13847:SF287">
    <property type="entry name" value="FAD-DEPENDENT OXIDOREDUCTASE DOMAIN-CONTAINING PROTEIN 1"/>
    <property type="match status" value="1"/>
</dbReference>
<comment type="caution">
    <text evidence="3">The sequence shown here is derived from an EMBL/GenBank/DDBJ whole genome shotgun (WGS) entry which is preliminary data.</text>
</comment>
<feature type="domain" description="FAD dependent oxidoreductase" evidence="2">
    <location>
        <begin position="7"/>
        <end position="342"/>
    </location>
</feature>
<evidence type="ECO:0000313" key="3">
    <source>
        <dbReference type="EMBL" id="MQW32607.1"/>
    </source>
</evidence>
<evidence type="ECO:0000256" key="1">
    <source>
        <dbReference type="ARBA" id="ARBA00023002"/>
    </source>
</evidence>
<dbReference type="SUPFAM" id="SSF51905">
    <property type="entry name" value="FAD/NAD(P)-binding domain"/>
    <property type="match status" value="1"/>
</dbReference>
<dbReference type="InterPro" id="IPR036188">
    <property type="entry name" value="FAD/NAD-bd_sf"/>
</dbReference>
<evidence type="ECO:0000259" key="2">
    <source>
        <dbReference type="Pfam" id="PF01266"/>
    </source>
</evidence>
<protein>
    <submittedName>
        <fullName evidence="3">FAD-dependent oxidoreductase</fullName>
    </submittedName>
</protein>
<reference evidence="3 4" key="1">
    <citation type="journal article" date="2013" name="Genome Biol.">
        <title>Comparative genomics of the core and accessory genomes of 48 Sinorhizobium strains comprising five genospecies.</title>
        <authorList>
            <person name="Sugawara M."/>
            <person name="Epstein B."/>
            <person name="Badgley B.D."/>
            <person name="Unno T."/>
            <person name="Xu L."/>
            <person name="Reese J."/>
            <person name="Gyaneshwar P."/>
            <person name="Denny R."/>
            <person name="Mudge J."/>
            <person name="Bharti A.K."/>
            <person name="Farmer A.D."/>
            <person name="May G.D."/>
            <person name="Woodward J.E."/>
            <person name="Medigue C."/>
            <person name="Vallenet D."/>
            <person name="Lajus A."/>
            <person name="Rouy Z."/>
            <person name="Martinez-Vaz B."/>
            <person name="Tiffin P."/>
            <person name="Young N.D."/>
            <person name="Sadowsky M.J."/>
        </authorList>
    </citation>
    <scope>NUCLEOTIDE SEQUENCE [LARGE SCALE GENOMIC DNA]</scope>
    <source>
        <strain evidence="3 4">N6B1</strain>
    </source>
</reference>
<dbReference type="PANTHER" id="PTHR13847">
    <property type="entry name" value="SARCOSINE DEHYDROGENASE-RELATED"/>
    <property type="match status" value="1"/>
</dbReference>
<dbReference type="Gene3D" id="3.30.9.10">
    <property type="entry name" value="D-Amino Acid Oxidase, subunit A, domain 2"/>
    <property type="match status" value="1"/>
</dbReference>
<dbReference type="InterPro" id="IPR006076">
    <property type="entry name" value="FAD-dep_OxRdtase"/>
</dbReference>
<name>A0AAW9TMK7_RHIML</name>
<dbReference type="Proteomes" id="UP000429484">
    <property type="component" value="Unassembled WGS sequence"/>
</dbReference>
<evidence type="ECO:0000313" key="4">
    <source>
        <dbReference type="Proteomes" id="UP000429484"/>
    </source>
</evidence>
<gene>
    <name evidence="3" type="ORF">GHK53_07205</name>
</gene>
<accession>A0AAW9TMK7</accession>
<dbReference type="Gene3D" id="3.50.50.60">
    <property type="entry name" value="FAD/NAD(P)-binding domain"/>
    <property type="match status" value="1"/>
</dbReference>
<dbReference type="EMBL" id="WISR01000073">
    <property type="protein sequence ID" value="MQW32607.1"/>
    <property type="molecule type" value="Genomic_DNA"/>
</dbReference>